<name>A0A6A5SBY8_9PLEO</name>
<evidence type="ECO:0000313" key="3">
    <source>
        <dbReference type="EMBL" id="KAF1938131.1"/>
    </source>
</evidence>
<feature type="chain" id="PRO_5025413599" evidence="2">
    <location>
        <begin position="20"/>
        <end position="348"/>
    </location>
</feature>
<dbReference type="SUPFAM" id="SSF55486">
    <property type="entry name" value="Metalloproteases ('zincins'), catalytic domain"/>
    <property type="match status" value="1"/>
</dbReference>
<dbReference type="AlphaFoldDB" id="A0A6A5SBY8"/>
<keyword evidence="2" id="KW-0732">Signal</keyword>
<evidence type="ECO:0000313" key="4">
    <source>
        <dbReference type="Proteomes" id="UP000800038"/>
    </source>
</evidence>
<organism evidence="3 4">
    <name type="scientific">Clathrospora elynae</name>
    <dbReference type="NCBI Taxonomy" id="706981"/>
    <lineage>
        <taxon>Eukaryota</taxon>
        <taxon>Fungi</taxon>
        <taxon>Dikarya</taxon>
        <taxon>Ascomycota</taxon>
        <taxon>Pezizomycotina</taxon>
        <taxon>Dothideomycetes</taxon>
        <taxon>Pleosporomycetidae</taxon>
        <taxon>Pleosporales</taxon>
        <taxon>Diademaceae</taxon>
        <taxon>Clathrospora</taxon>
    </lineage>
</organism>
<dbReference type="EMBL" id="ML976114">
    <property type="protein sequence ID" value="KAF1938131.1"/>
    <property type="molecule type" value="Genomic_DNA"/>
</dbReference>
<sequence length="348" mass="38883">MHVLLHTPLILFFPHLISALDSPPLTWQTPNDPPSEPFTSADMLLKPNARNFTTQVNLRGWEGCDAEDPCNPDLNKRRIIKAGFEEMQKMIPNAWNDVSDPSDGPSIKYPFDWNSAAAVQFWGSFAKTADYRQLVQDNMDTLASQVSGDWFGWTLHVRCDDPAHACNGPTNAYVIHGGGLDDHINFCDSYYRLRSLDMAVDTEAAGGIINADVLTRYWNRATVWAHEIMHVSWIGKVNSDVVGGGWMTDIKYGRITNGPKWKQYRVLDSKWLALGDESPAYAASHNPQNYAWFALSNYITKRRGFYPSAEVWDSTMEPPQHPIENANAGETVSDEDSAGALTGTRPGC</sequence>
<keyword evidence="4" id="KW-1185">Reference proteome</keyword>
<feature type="signal peptide" evidence="2">
    <location>
        <begin position="1"/>
        <end position="19"/>
    </location>
</feature>
<accession>A0A6A5SBY8</accession>
<dbReference type="GO" id="GO:0008237">
    <property type="term" value="F:metallopeptidase activity"/>
    <property type="evidence" value="ECO:0007669"/>
    <property type="project" value="InterPro"/>
</dbReference>
<evidence type="ECO:0000256" key="2">
    <source>
        <dbReference type="SAM" id="SignalP"/>
    </source>
</evidence>
<proteinExistence type="predicted"/>
<evidence type="ECO:0000256" key="1">
    <source>
        <dbReference type="SAM" id="MobiDB-lite"/>
    </source>
</evidence>
<protein>
    <submittedName>
        <fullName evidence="3">Uncharacterized protein</fullName>
    </submittedName>
</protein>
<dbReference type="Proteomes" id="UP000800038">
    <property type="component" value="Unassembled WGS sequence"/>
</dbReference>
<dbReference type="OrthoDB" id="3750736at2759"/>
<reference evidence="3" key="1">
    <citation type="journal article" date="2020" name="Stud. Mycol.">
        <title>101 Dothideomycetes genomes: a test case for predicting lifestyles and emergence of pathogens.</title>
        <authorList>
            <person name="Haridas S."/>
            <person name="Albert R."/>
            <person name="Binder M."/>
            <person name="Bloem J."/>
            <person name="Labutti K."/>
            <person name="Salamov A."/>
            <person name="Andreopoulos B."/>
            <person name="Baker S."/>
            <person name="Barry K."/>
            <person name="Bills G."/>
            <person name="Bluhm B."/>
            <person name="Cannon C."/>
            <person name="Castanera R."/>
            <person name="Culley D."/>
            <person name="Daum C."/>
            <person name="Ezra D."/>
            <person name="Gonzalez J."/>
            <person name="Henrissat B."/>
            <person name="Kuo A."/>
            <person name="Liang C."/>
            <person name="Lipzen A."/>
            <person name="Lutzoni F."/>
            <person name="Magnuson J."/>
            <person name="Mondo S."/>
            <person name="Nolan M."/>
            <person name="Ohm R."/>
            <person name="Pangilinan J."/>
            <person name="Park H.-J."/>
            <person name="Ramirez L."/>
            <person name="Alfaro M."/>
            <person name="Sun H."/>
            <person name="Tritt A."/>
            <person name="Yoshinaga Y."/>
            <person name="Zwiers L.-H."/>
            <person name="Turgeon B."/>
            <person name="Goodwin S."/>
            <person name="Spatafora J."/>
            <person name="Crous P."/>
            <person name="Grigoriev I."/>
        </authorList>
    </citation>
    <scope>NUCLEOTIDE SEQUENCE</scope>
    <source>
        <strain evidence="3">CBS 161.51</strain>
    </source>
</reference>
<dbReference type="Gene3D" id="3.40.390.10">
    <property type="entry name" value="Collagenase (Catalytic Domain)"/>
    <property type="match status" value="1"/>
</dbReference>
<dbReference type="InterPro" id="IPR024079">
    <property type="entry name" value="MetalloPept_cat_dom_sf"/>
</dbReference>
<gene>
    <name evidence="3" type="ORF">EJ02DRAFT_437367</name>
</gene>
<feature type="region of interest" description="Disordered" evidence="1">
    <location>
        <begin position="316"/>
        <end position="348"/>
    </location>
</feature>